<dbReference type="KEGG" id="ptkz:JDV02_000640"/>
<name>A0A9Q8V5R1_9HYPO</name>
<sequence length="74" mass="8276">MKWRKDGTVPTGSFGMPHRCVNWEQVEAWASERKIERLMEPGYLFHPTLGPAYPGGHGDPIGEFDAGTNSHSHI</sequence>
<evidence type="ECO:0000313" key="2">
    <source>
        <dbReference type="EMBL" id="UNI13953.1"/>
    </source>
</evidence>
<dbReference type="EMBL" id="CP086354">
    <property type="protein sequence ID" value="UNI13953.1"/>
    <property type="molecule type" value="Genomic_DNA"/>
</dbReference>
<protein>
    <submittedName>
        <fullName evidence="2">Uncharacterized protein</fullName>
    </submittedName>
</protein>
<dbReference type="OrthoDB" id="3687641at2759"/>
<dbReference type="GeneID" id="72062605"/>
<feature type="region of interest" description="Disordered" evidence="1">
    <location>
        <begin position="55"/>
        <end position="74"/>
    </location>
</feature>
<reference evidence="2" key="1">
    <citation type="submission" date="2021-11" db="EMBL/GenBank/DDBJ databases">
        <title>Purpureocillium_takamizusanense_genome.</title>
        <authorList>
            <person name="Nguyen N.-H."/>
        </authorList>
    </citation>
    <scope>NUCLEOTIDE SEQUENCE</scope>
    <source>
        <strain evidence="2">PT3</strain>
    </source>
</reference>
<proteinExistence type="predicted"/>
<keyword evidence="3" id="KW-1185">Reference proteome</keyword>
<organism evidence="2 3">
    <name type="scientific">Purpureocillium takamizusanense</name>
    <dbReference type="NCBI Taxonomy" id="2060973"/>
    <lineage>
        <taxon>Eukaryota</taxon>
        <taxon>Fungi</taxon>
        <taxon>Dikarya</taxon>
        <taxon>Ascomycota</taxon>
        <taxon>Pezizomycotina</taxon>
        <taxon>Sordariomycetes</taxon>
        <taxon>Hypocreomycetidae</taxon>
        <taxon>Hypocreales</taxon>
        <taxon>Ophiocordycipitaceae</taxon>
        <taxon>Purpureocillium</taxon>
    </lineage>
</organism>
<dbReference type="RefSeq" id="XP_047837434.1">
    <property type="nucleotide sequence ID" value="XM_047981474.1"/>
</dbReference>
<dbReference type="Proteomes" id="UP000829364">
    <property type="component" value="Chromosome 1"/>
</dbReference>
<evidence type="ECO:0000256" key="1">
    <source>
        <dbReference type="SAM" id="MobiDB-lite"/>
    </source>
</evidence>
<gene>
    <name evidence="2" type="ORF">JDV02_000640</name>
</gene>
<evidence type="ECO:0000313" key="3">
    <source>
        <dbReference type="Proteomes" id="UP000829364"/>
    </source>
</evidence>
<dbReference type="AlphaFoldDB" id="A0A9Q8V5R1"/>
<accession>A0A9Q8V5R1</accession>